<name>A0A9D4R587_DREPO</name>
<dbReference type="Proteomes" id="UP000828390">
    <property type="component" value="Unassembled WGS sequence"/>
</dbReference>
<dbReference type="AlphaFoldDB" id="A0A9D4R587"/>
<gene>
    <name evidence="1" type="ORF">DPMN_097231</name>
</gene>
<reference evidence="1" key="1">
    <citation type="journal article" date="2019" name="bioRxiv">
        <title>The Genome of the Zebra Mussel, Dreissena polymorpha: A Resource for Invasive Species Research.</title>
        <authorList>
            <person name="McCartney M.A."/>
            <person name="Auch B."/>
            <person name="Kono T."/>
            <person name="Mallez S."/>
            <person name="Zhang Y."/>
            <person name="Obille A."/>
            <person name="Becker A."/>
            <person name="Abrahante J.E."/>
            <person name="Garbe J."/>
            <person name="Badalamenti J.P."/>
            <person name="Herman A."/>
            <person name="Mangelson H."/>
            <person name="Liachko I."/>
            <person name="Sullivan S."/>
            <person name="Sone E.D."/>
            <person name="Koren S."/>
            <person name="Silverstein K.A.T."/>
            <person name="Beckman K.B."/>
            <person name="Gohl D.M."/>
        </authorList>
    </citation>
    <scope>NUCLEOTIDE SEQUENCE</scope>
    <source>
        <strain evidence="1">Duluth1</strain>
        <tissue evidence="1">Whole animal</tissue>
    </source>
</reference>
<organism evidence="1 2">
    <name type="scientific">Dreissena polymorpha</name>
    <name type="common">Zebra mussel</name>
    <name type="synonym">Mytilus polymorpha</name>
    <dbReference type="NCBI Taxonomy" id="45954"/>
    <lineage>
        <taxon>Eukaryota</taxon>
        <taxon>Metazoa</taxon>
        <taxon>Spiralia</taxon>
        <taxon>Lophotrochozoa</taxon>
        <taxon>Mollusca</taxon>
        <taxon>Bivalvia</taxon>
        <taxon>Autobranchia</taxon>
        <taxon>Heteroconchia</taxon>
        <taxon>Euheterodonta</taxon>
        <taxon>Imparidentia</taxon>
        <taxon>Neoheterodontei</taxon>
        <taxon>Myida</taxon>
        <taxon>Dreissenoidea</taxon>
        <taxon>Dreissenidae</taxon>
        <taxon>Dreissena</taxon>
    </lineage>
</organism>
<dbReference type="EMBL" id="JAIWYP010000003">
    <property type="protein sequence ID" value="KAH3854683.1"/>
    <property type="molecule type" value="Genomic_DNA"/>
</dbReference>
<keyword evidence="2" id="KW-1185">Reference proteome</keyword>
<evidence type="ECO:0000313" key="2">
    <source>
        <dbReference type="Proteomes" id="UP000828390"/>
    </source>
</evidence>
<sequence>MRRWSDRLSVTVPGCLESSKTEWESPAGIQMVLARCRLSGSLPSGALPVWETAWHRLRLSNSLLHVPRRSSQRRRLSRSLMQVLRLVWETVWHLRRLSGSLLQVPRRCWYRRKLSGRLFPDDLGTVTICLGVSGLLQVPRRSGRLSGSVAGCMGVSCRCPFGLGTVVDRLGVSCR</sequence>
<reference evidence="1" key="2">
    <citation type="submission" date="2020-11" db="EMBL/GenBank/DDBJ databases">
        <authorList>
            <person name="McCartney M.A."/>
            <person name="Auch B."/>
            <person name="Kono T."/>
            <person name="Mallez S."/>
            <person name="Becker A."/>
            <person name="Gohl D.M."/>
            <person name="Silverstein K.A.T."/>
            <person name="Koren S."/>
            <person name="Bechman K.B."/>
            <person name="Herman A."/>
            <person name="Abrahante J.E."/>
            <person name="Garbe J."/>
        </authorList>
    </citation>
    <scope>NUCLEOTIDE SEQUENCE</scope>
    <source>
        <strain evidence="1">Duluth1</strain>
        <tissue evidence="1">Whole animal</tissue>
    </source>
</reference>
<proteinExistence type="predicted"/>
<comment type="caution">
    <text evidence="1">The sequence shown here is derived from an EMBL/GenBank/DDBJ whole genome shotgun (WGS) entry which is preliminary data.</text>
</comment>
<evidence type="ECO:0000313" key="1">
    <source>
        <dbReference type="EMBL" id="KAH3854683.1"/>
    </source>
</evidence>
<accession>A0A9D4R587</accession>
<protein>
    <submittedName>
        <fullName evidence="1">Uncharacterized protein</fullName>
    </submittedName>
</protein>